<protein>
    <submittedName>
        <fullName evidence="4">RNA methyltransferase</fullName>
    </submittedName>
</protein>
<dbReference type="RefSeq" id="WP_303493624.1">
    <property type="nucleotide sequence ID" value="NZ_JAUOPB010000013.1"/>
</dbReference>
<dbReference type="GO" id="GO:0008173">
    <property type="term" value="F:RNA methyltransferase activity"/>
    <property type="evidence" value="ECO:0007669"/>
    <property type="project" value="InterPro"/>
</dbReference>
<proteinExistence type="predicted"/>
<evidence type="ECO:0000313" key="4">
    <source>
        <dbReference type="EMBL" id="MDO6424213.1"/>
    </source>
</evidence>
<accession>A0AAW7XCF4</accession>
<dbReference type="InterPro" id="IPR001537">
    <property type="entry name" value="SpoU_MeTrfase"/>
</dbReference>
<organism evidence="4 5">
    <name type="scientific">Saccharophagus degradans</name>
    <dbReference type="NCBI Taxonomy" id="86304"/>
    <lineage>
        <taxon>Bacteria</taxon>
        <taxon>Pseudomonadati</taxon>
        <taxon>Pseudomonadota</taxon>
        <taxon>Gammaproteobacteria</taxon>
        <taxon>Cellvibrionales</taxon>
        <taxon>Cellvibrionaceae</taxon>
        <taxon>Saccharophagus</taxon>
    </lineage>
</organism>
<dbReference type="InterPro" id="IPR004441">
    <property type="entry name" value="rRNA_MeTrfase_TrmH"/>
</dbReference>
<dbReference type="SUPFAM" id="SSF75217">
    <property type="entry name" value="alpha/beta knot"/>
    <property type="match status" value="1"/>
</dbReference>
<sequence>MTEDSAEYLQRKEFYNRMLTVYGRKPVLEVLQDNSLEIHKLHLAESNKPAAILDDMVKLAKKRGIEVCYHDKQALSRISKNSKQDQGVAADVIGKGFQSHQSFLSSNKKHYRILALDGVTNPQNVGMIIRSACASPIDAIILPEKGCAKLDPLVIKASTGTLFRAPILRCKTLASCLKAFAESGADIIGLDANAPHTLGEEPLTGAKIFVLGNETEGLSSDVRAICNKHVSIPMLNNVESLNVAVTASLIAFQGALQSAQ</sequence>
<comment type="caution">
    <text evidence="4">The sequence shown here is derived from an EMBL/GenBank/DDBJ whole genome shotgun (WGS) entry which is preliminary data.</text>
</comment>
<dbReference type="InterPro" id="IPR029028">
    <property type="entry name" value="Alpha/beta_knot_MTases"/>
</dbReference>
<evidence type="ECO:0000259" key="3">
    <source>
        <dbReference type="SMART" id="SM00967"/>
    </source>
</evidence>
<keyword evidence="2" id="KW-0808">Transferase</keyword>
<evidence type="ECO:0000256" key="1">
    <source>
        <dbReference type="ARBA" id="ARBA00022603"/>
    </source>
</evidence>
<dbReference type="Pfam" id="PF08032">
    <property type="entry name" value="SpoU_sub_bind"/>
    <property type="match status" value="1"/>
</dbReference>
<dbReference type="GO" id="GO:0006396">
    <property type="term" value="P:RNA processing"/>
    <property type="evidence" value="ECO:0007669"/>
    <property type="project" value="InterPro"/>
</dbReference>
<dbReference type="AlphaFoldDB" id="A0AAW7XCF4"/>
<dbReference type="GO" id="GO:0032259">
    <property type="term" value="P:methylation"/>
    <property type="evidence" value="ECO:0007669"/>
    <property type="project" value="UniProtKB-KW"/>
</dbReference>
<dbReference type="Gene3D" id="3.40.1280.10">
    <property type="match status" value="1"/>
</dbReference>
<name>A0AAW7XCF4_9GAMM</name>
<reference evidence="4" key="1">
    <citation type="submission" date="2023-07" db="EMBL/GenBank/DDBJ databases">
        <title>Genome content predicts the carbon catabolic preferences of heterotrophic bacteria.</title>
        <authorList>
            <person name="Gralka M."/>
        </authorList>
    </citation>
    <scope>NUCLEOTIDE SEQUENCE</scope>
    <source>
        <strain evidence="4">I3M17_2</strain>
    </source>
</reference>
<keyword evidence="1 4" id="KW-0489">Methyltransferase</keyword>
<dbReference type="InterPro" id="IPR013123">
    <property type="entry name" value="SpoU_subst-bd"/>
</dbReference>
<dbReference type="InterPro" id="IPR029064">
    <property type="entry name" value="Ribosomal_eL30-like_sf"/>
</dbReference>
<dbReference type="Gene3D" id="3.30.1330.30">
    <property type="match status" value="1"/>
</dbReference>
<dbReference type="GO" id="GO:0003723">
    <property type="term" value="F:RNA binding"/>
    <property type="evidence" value="ECO:0007669"/>
    <property type="project" value="InterPro"/>
</dbReference>
<dbReference type="EMBL" id="JAUOPB010000013">
    <property type="protein sequence ID" value="MDO6424213.1"/>
    <property type="molecule type" value="Genomic_DNA"/>
</dbReference>
<gene>
    <name evidence="4" type="ORF">Q4521_17140</name>
</gene>
<dbReference type="PANTHER" id="PTHR46429">
    <property type="entry name" value="23S RRNA (GUANOSINE-2'-O-)-METHYLTRANSFERASE RLMB"/>
    <property type="match status" value="1"/>
</dbReference>
<dbReference type="SUPFAM" id="SSF55315">
    <property type="entry name" value="L30e-like"/>
    <property type="match status" value="1"/>
</dbReference>
<dbReference type="CDD" id="cd18095">
    <property type="entry name" value="SpoU-like_rRNA-MTase"/>
    <property type="match status" value="1"/>
</dbReference>
<dbReference type="PANTHER" id="PTHR46429:SF1">
    <property type="entry name" value="23S RRNA (GUANOSINE-2'-O-)-METHYLTRANSFERASE RLMB"/>
    <property type="match status" value="1"/>
</dbReference>
<evidence type="ECO:0000313" key="5">
    <source>
        <dbReference type="Proteomes" id="UP001169760"/>
    </source>
</evidence>
<evidence type="ECO:0000256" key="2">
    <source>
        <dbReference type="ARBA" id="ARBA00022679"/>
    </source>
</evidence>
<dbReference type="GO" id="GO:0005829">
    <property type="term" value="C:cytosol"/>
    <property type="evidence" value="ECO:0007669"/>
    <property type="project" value="TreeGrafter"/>
</dbReference>
<dbReference type="Pfam" id="PF00588">
    <property type="entry name" value="SpoU_methylase"/>
    <property type="match status" value="1"/>
</dbReference>
<dbReference type="Proteomes" id="UP001169760">
    <property type="component" value="Unassembled WGS sequence"/>
</dbReference>
<feature type="domain" description="RNA 2-O ribose methyltransferase substrate binding" evidence="3">
    <location>
        <begin position="20"/>
        <end position="98"/>
    </location>
</feature>
<dbReference type="SMART" id="SM00967">
    <property type="entry name" value="SpoU_sub_bind"/>
    <property type="match status" value="1"/>
</dbReference>
<dbReference type="InterPro" id="IPR029026">
    <property type="entry name" value="tRNA_m1G_MTases_N"/>
</dbReference>